<dbReference type="CDD" id="cd03138">
    <property type="entry name" value="GATase1_AraC_2"/>
    <property type="match status" value="1"/>
</dbReference>
<evidence type="ECO:0000256" key="2">
    <source>
        <dbReference type="ARBA" id="ARBA00023163"/>
    </source>
</evidence>
<dbReference type="InterPro" id="IPR029062">
    <property type="entry name" value="Class_I_gatase-like"/>
</dbReference>
<evidence type="ECO:0000313" key="4">
    <source>
        <dbReference type="EMBL" id="GAA4466477.1"/>
    </source>
</evidence>
<dbReference type="Gene3D" id="1.10.10.60">
    <property type="entry name" value="Homeodomain-like"/>
    <property type="match status" value="2"/>
</dbReference>
<dbReference type="Proteomes" id="UP001500067">
    <property type="component" value="Unassembled WGS sequence"/>
</dbReference>
<dbReference type="Gene3D" id="3.40.50.880">
    <property type="match status" value="1"/>
</dbReference>
<reference evidence="5" key="1">
    <citation type="journal article" date="2019" name="Int. J. Syst. Evol. Microbiol.">
        <title>The Global Catalogue of Microorganisms (GCM) 10K type strain sequencing project: providing services to taxonomists for standard genome sequencing and annotation.</title>
        <authorList>
            <consortium name="The Broad Institute Genomics Platform"/>
            <consortium name="The Broad Institute Genome Sequencing Center for Infectious Disease"/>
            <person name="Wu L."/>
            <person name="Ma J."/>
        </authorList>
    </citation>
    <scope>NUCLEOTIDE SEQUENCE [LARGE SCALE GENOMIC DNA]</scope>
    <source>
        <strain evidence="5">JCM 32105</strain>
    </source>
</reference>
<keyword evidence="1" id="KW-0805">Transcription regulation</keyword>
<comment type="caution">
    <text evidence="4">The sequence shown here is derived from an EMBL/GenBank/DDBJ whole genome shotgun (WGS) entry which is preliminary data.</text>
</comment>
<accession>A0ABP8NIJ0</accession>
<evidence type="ECO:0000256" key="1">
    <source>
        <dbReference type="ARBA" id="ARBA00023015"/>
    </source>
</evidence>
<dbReference type="Pfam" id="PF12833">
    <property type="entry name" value="HTH_18"/>
    <property type="match status" value="1"/>
</dbReference>
<dbReference type="SUPFAM" id="SSF52317">
    <property type="entry name" value="Class I glutamine amidotransferase-like"/>
    <property type="match status" value="1"/>
</dbReference>
<name>A0ABP8NIJ0_9BACT</name>
<protein>
    <submittedName>
        <fullName evidence="4">Helix-turn-helix domain-containing protein</fullName>
    </submittedName>
</protein>
<dbReference type="Pfam" id="PF01965">
    <property type="entry name" value="DJ-1_PfpI"/>
    <property type="match status" value="1"/>
</dbReference>
<feature type="domain" description="HTH araC/xylS-type" evidence="3">
    <location>
        <begin position="220"/>
        <end position="318"/>
    </location>
</feature>
<dbReference type="InterPro" id="IPR002818">
    <property type="entry name" value="DJ-1/PfpI"/>
</dbReference>
<gene>
    <name evidence="4" type="ORF">GCM10023093_20690</name>
</gene>
<dbReference type="SMART" id="SM00342">
    <property type="entry name" value="HTH_ARAC"/>
    <property type="match status" value="1"/>
</dbReference>
<dbReference type="PANTHER" id="PTHR43130:SF3">
    <property type="entry name" value="HTH-TYPE TRANSCRIPTIONAL REGULATOR RV1931C"/>
    <property type="match status" value="1"/>
</dbReference>
<dbReference type="SUPFAM" id="SSF46689">
    <property type="entry name" value="Homeodomain-like"/>
    <property type="match status" value="2"/>
</dbReference>
<dbReference type="PROSITE" id="PS01124">
    <property type="entry name" value="HTH_ARAC_FAMILY_2"/>
    <property type="match status" value="1"/>
</dbReference>
<keyword evidence="5" id="KW-1185">Reference proteome</keyword>
<dbReference type="PANTHER" id="PTHR43130">
    <property type="entry name" value="ARAC-FAMILY TRANSCRIPTIONAL REGULATOR"/>
    <property type="match status" value="1"/>
</dbReference>
<keyword evidence="2" id="KW-0804">Transcription</keyword>
<proteinExistence type="predicted"/>
<dbReference type="InterPro" id="IPR018060">
    <property type="entry name" value="HTH_AraC"/>
</dbReference>
<dbReference type="InterPro" id="IPR009057">
    <property type="entry name" value="Homeodomain-like_sf"/>
</dbReference>
<sequence>MVHISILVPYTAVPAAIVDPRYMFTAVNGFLVNAGKEPLFHVQLVGLAREVSLNDGLFTIRPDVLVKDVKKTDLVIVPAISGDVDAALDVNEELLPWIVDQYHGGAEVASLCIGAFLLAATGLMDGKACSTHWLYADLFREMFPEVQLVDDKIITEQNRLYSSGGANSYWNLLLYLVEKHTDREMAILASKYFVIETMRNSQSPFIIFKSQKTHKDETIRKAQEYIEQHYMDRISVEQLADMLATGRRSLERRFKAATTNTVAEYIQRVKMEAAKKSFETRRDNINEVMYSVGYTDPKAFRSIFRKVTGLSPVEYRNKYRRSA</sequence>
<evidence type="ECO:0000313" key="5">
    <source>
        <dbReference type="Proteomes" id="UP001500067"/>
    </source>
</evidence>
<dbReference type="InterPro" id="IPR052158">
    <property type="entry name" value="INH-QAR"/>
</dbReference>
<dbReference type="EMBL" id="BAABFA010000011">
    <property type="protein sequence ID" value="GAA4466477.1"/>
    <property type="molecule type" value="Genomic_DNA"/>
</dbReference>
<evidence type="ECO:0000259" key="3">
    <source>
        <dbReference type="PROSITE" id="PS01124"/>
    </source>
</evidence>
<organism evidence="4 5">
    <name type="scientific">Nemorincola caseinilytica</name>
    <dbReference type="NCBI Taxonomy" id="2054315"/>
    <lineage>
        <taxon>Bacteria</taxon>
        <taxon>Pseudomonadati</taxon>
        <taxon>Bacteroidota</taxon>
        <taxon>Chitinophagia</taxon>
        <taxon>Chitinophagales</taxon>
        <taxon>Chitinophagaceae</taxon>
        <taxon>Nemorincola</taxon>
    </lineage>
</organism>
<dbReference type="RefSeq" id="WP_345082676.1">
    <property type="nucleotide sequence ID" value="NZ_BAABFA010000011.1"/>
</dbReference>